<dbReference type="KEGG" id="pbar:105424086"/>
<dbReference type="GeneID" id="105424086"/>
<protein>
    <submittedName>
        <fullName evidence="2">Uncharacterized protein LOC105424086</fullName>
    </submittedName>
</protein>
<sequence>MKKQAFISHNEYNDSVLDDLRKGSDLSHKEYSDEAYLSEKIDEMKNTPINDTKFEEMRKDREEDVYRRKFLQEYTNVSSITSFIYLKMREIVNPTQRDLLQLFGIDFFSLKYVIKNKKETYFFICVQSEF</sequence>
<evidence type="ECO:0000313" key="2">
    <source>
        <dbReference type="RefSeq" id="XP_011632430.1"/>
    </source>
</evidence>
<name>A0A6I9VW59_9HYME</name>
<reference evidence="2" key="1">
    <citation type="submission" date="2025-08" db="UniProtKB">
        <authorList>
            <consortium name="RefSeq"/>
        </authorList>
    </citation>
    <scope>IDENTIFICATION</scope>
</reference>
<keyword evidence="1" id="KW-1185">Reference proteome</keyword>
<organism evidence="1 2">
    <name type="scientific">Pogonomyrmex barbatus</name>
    <name type="common">red harvester ant</name>
    <dbReference type="NCBI Taxonomy" id="144034"/>
    <lineage>
        <taxon>Eukaryota</taxon>
        <taxon>Metazoa</taxon>
        <taxon>Ecdysozoa</taxon>
        <taxon>Arthropoda</taxon>
        <taxon>Hexapoda</taxon>
        <taxon>Insecta</taxon>
        <taxon>Pterygota</taxon>
        <taxon>Neoptera</taxon>
        <taxon>Endopterygota</taxon>
        <taxon>Hymenoptera</taxon>
        <taxon>Apocrita</taxon>
        <taxon>Aculeata</taxon>
        <taxon>Formicoidea</taxon>
        <taxon>Formicidae</taxon>
        <taxon>Myrmicinae</taxon>
        <taxon>Pogonomyrmex</taxon>
    </lineage>
</organism>
<gene>
    <name evidence="2" type="primary">LOC105424086</name>
</gene>
<dbReference type="Proteomes" id="UP000504615">
    <property type="component" value="Unplaced"/>
</dbReference>
<dbReference type="AlphaFoldDB" id="A0A6I9VW59"/>
<accession>A0A6I9VW59</accession>
<evidence type="ECO:0000313" key="1">
    <source>
        <dbReference type="Proteomes" id="UP000504615"/>
    </source>
</evidence>
<dbReference type="RefSeq" id="XP_011632430.1">
    <property type="nucleotide sequence ID" value="XM_011634128.1"/>
</dbReference>
<proteinExistence type="predicted"/>